<dbReference type="PANTHER" id="PTHR43224">
    <property type="entry name" value="AMIDINOTRANSFERASE"/>
    <property type="match status" value="1"/>
</dbReference>
<evidence type="ECO:0008006" key="2">
    <source>
        <dbReference type="Google" id="ProtNLM"/>
    </source>
</evidence>
<sequence>MIRPVKFGFNEQTSGDNAFQVKGDEQEAATKAGKEFDAFVSLLKAEGVEVTVIEDTPEPHTPDSIFPNNWFSTHQGGTLVFYPMFAPNRRLERKPAVVEHLRKLPGVRRVVDLTDYEAKGEFLEGTGSMVFDRDNNLVYACRSPRTNEEVLERFCDELDFDYYLFDAVDAGGNPIYHTNVMMSVCSGFIVACLDSIRDIDQRSNFIALAEESDKEVVEISLDQMAEFAGNMLEVRSAKGEPLLIMSARARKSLTRVQSEQLEKYCKIVSPDLTTIENNGGGSARCMIAELFI</sequence>
<protein>
    <recommendedName>
        <fullName evidence="2">Amidinotransferase</fullName>
    </recommendedName>
</protein>
<dbReference type="InterPro" id="IPR014541">
    <property type="entry name" value="Amdntrnsf_FN0238"/>
</dbReference>
<dbReference type="EMBL" id="VSSQ01004235">
    <property type="protein sequence ID" value="MPM24320.1"/>
    <property type="molecule type" value="Genomic_DNA"/>
</dbReference>
<organism evidence="1">
    <name type="scientific">bioreactor metagenome</name>
    <dbReference type="NCBI Taxonomy" id="1076179"/>
    <lineage>
        <taxon>unclassified sequences</taxon>
        <taxon>metagenomes</taxon>
        <taxon>ecological metagenomes</taxon>
    </lineage>
</organism>
<proteinExistence type="predicted"/>
<dbReference type="AlphaFoldDB" id="A0A644Y787"/>
<dbReference type="PIRSF" id="PIRSF028188">
    <property type="entry name" value="Amdntrnsf_FN0238"/>
    <property type="match status" value="1"/>
</dbReference>
<gene>
    <name evidence="1" type="ORF">SDC9_70801</name>
</gene>
<reference evidence="1" key="1">
    <citation type="submission" date="2019-08" db="EMBL/GenBank/DDBJ databases">
        <authorList>
            <person name="Kucharzyk K."/>
            <person name="Murdoch R.W."/>
            <person name="Higgins S."/>
            <person name="Loffler F."/>
        </authorList>
    </citation>
    <scope>NUCLEOTIDE SEQUENCE</scope>
</reference>
<evidence type="ECO:0000313" key="1">
    <source>
        <dbReference type="EMBL" id="MPM24320.1"/>
    </source>
</evidence>
<dbReference type="NCBIfam" id="NF046062">
    <property type="entry name" value="citrull_CtlX"/>
    <property type="match status" value="1"/>
</dbReference>
<accession>A0A644Y787</accession>
<dbReference type="Pfam" id="PF19420">
    <property type="entry name" value="DDAH_eukar"/>
    <property type="match status" value="1"/>
</dbReference>
<name>A0A644Y787_9ZZZZ</name>
<dbReference type="SUPFAM" id="SSF55909">
    <property type="entry name" value="Pentein"/>
    <property type="match status" value="1"/>
</dbReference>
<dbReference type="Gene3D" id="3.75.10.10">
    <property type="entry name" value="L-arginine/glycine Amidinotransferase, Chain A"/>
    <property type="match status" value="1"/>
</dbReference>
<dbReference type="PANTHER" id="PTHR43224:SF1">
    <property type="entry name" value="AMIDINOTRANSFERASE"/>
    <property type="match status" value="1"/>
</dbReference>
<comment type="caution">
    <text evidence="1">The sequence shown here is derived from an EMBL/GenBank/DDBJ whole genome shotgun (WGS) entry which is preliminary data.</text>
</comment>